<keyword evidence="2" id="KW-0805">Transcription regulation</keyword>
<keyword evidence="3 5" id="KW-0238">DNA-binding</keyword>
<dbReference type="PANTHER" id="PTHR30055">
    <property type="entry name" value="HTH-TYPE TRANSCRIPTIONAL REGULATOR RUTR"/>
    <property type="match status" value="1"/>
</dbReference>
<dbReference type="InterPro" id="IPR039538">
    <property type="entry name" value="BetI_C"/>
</dbReference>
<dbReference type="InterPro" id="IPR050109">
    <property type="entry name" value="HTH-type_TetR-like_transc_reg"/>
</dbReference>
<dbReference type="Proteomes" id="UP001501490">
    <property type="component" value="Unassembled WGS sequence"/>
</dbReference>
<dbReference type="InterPro" id="IPR009057">
    <property type="entry name" value="Homeodomain-like_sf"/>
</dbReference>
<dbReference type="PROSITE" id="PS01081">
    <property type="entry name" value="HTH_TETR_1"/>
    <property type="match status" value="1"/>
</dbReference>
<name>A0ABP7AW24_9ACTN</name>
<proteinExistence type="predicted"/>
<evidence type="ECO:0000256" key="3">
    <source>
        <dbReference type="ARBA" id="ARBA00023125"/>
    </source>
</evidence>
<dbReference type="RefSeq" id="WP_344809771.1">
    <property type="nucleotide sequence ID" value="NZ_BAABAB010000051.1"/>
</dbReference>
<feature type="domain" description="HTH tetR-type" evidence="6">
    <location>
        <begin position="10"/>
        <end position="70"/>
    </location>
</feature>
<dbReference type="PANTHER" id="PTHR30055:SF234">
    <property type="entry name" value="HTH-TYPE TRANSCRIPTIONAL REGULATOR BETI"/>
    <property type="match status" value="1"/>
</dbReference>
<dbReference type="InterPro" id="IPR023772">
    <property type="entry name" value="DNA-bd_HTH_TetR-type_CS"/>
</dbReference>
<evidence type="ECO:0000256" key="5">
    <source>
        <dbReference type="PROSITE-ProRule" id="PRU00335"/>
    </source>
</evidence>
<evidence type="ECO:0000259" key="6">
    <source>
        <dbReference type="PROSITE" id="PS50977"/>
    </source>
</evidence>
<evidence type="ECO:0000256" key="1">
    <source>
        <dbReference type="ARBA" id="ARBA00022491"/>
    </source>
</evidence>
<gene>
    <name evidence="7" type="ORF">GCM10022236_49840</name>
</gene>
<dbReference type="InterPro" id="IPR036271">
    <property type="entry name" value="Tet_transcr_reg_TetR-rel_C_sf"/>
</dbReference>
<dbReference type="SUPFAM" id="SSF46689">
    <property type="entry name" value="Homeodomain-like"/>
    <property type="match status" value="1"/>
</dbReference>
<dbReference type="SUPFAM" id="SSF48498">
    <property type="entry name" value="Tetracyclin repressor-like, C-terminal domain"/>
    <property type="match status" value="1"/>
</dbReference>
<accession>A0ABP7AW24</accession>
<dbReference type="Gene3D" id="1.10.357.10">
    <property type="entry name" value="Tetracycline Repressor, domain 2"/>
    <property type="match status" value="1"/>
</dbReference>
<feature type="DNA-binding region" description="H-T-H motif" evidence="5">
    <location>
        <begin position="33"/>
        <end position="52"/>
    </location>
</feature>
<dbReference type="Pfam" id="PF00440">
    <property type="entry name" value="TetR_N"/>
    <property type="match status" value="1"/>
</dbReference>
<evidence type="ECO:0000313" key="7">
    <source>
        <dbReference type="EMBL" id="GAA3641212.1"/>
    </source>
</evidence>
<dbReference type="PRINTS" id="PR00455">
    <property type="entry name" value="HTHTETR"/>
</dbReference>
<dbReference type="PROSITE" id="PS50977">
    <property type="entry name" value="HTH_TETR_2"/>
    <property type="match status" value="1"/>
</dbReference>
<dbReference type="Pfam" id="PF13977">
    <property type="entry name" value="TetR_C_6"/>
    <property type="match status" value="1"/>
</dbReference>
<keyword evidence="1" id="KW-0678">Repressor</keyword>
<dbReference type="EMBL" id="BAABAB010000051">
    <property type="protein sequence ID" value="GAA3641212.1"/>
    <property type="molecule type" value="Genomic_DNA"/>
</dbReference>
<evidence type="ECO:0000256" key="4">
    <source>
        <dbReference type="ARBA" id="ARBA00023163"/>
    </source>
</evidence>
<evidence type="ECO:0000313" key="8">
    <source>
        <dbReference type="Proteomes" id="UP001501490"/>
    </source>
</evidence>
<keyword evidence="4" id="KW-0804">Transcription</keyword>
<keyword evidence="8" id="KW-1185">Reference proteome</keyword>
<dbReference type="InterPro" id="IPR001647">
    <property type="entry name" value="HTH_TetR"/>
</dbReference>
<protein>
    <recommendedName>
        <fullName evidence="6">HTH tetR-type domain-containing protein</fullName>
    </recommendedName>
</protein>
<reference evidence="8" key="1">
    <citation type="journal article" date="2019" name="Int. J. Syst. Evol. Microbiol.">
        <title>The Global Catalogue of Microorganisms (GCM) 10K type strain sequencing project: providing services to taxonomists for standard genome sequencing and annotation.</title>
        <authorList>
            <consortium name="The Broad Institute Genomics Platform"/>
            <consortium name="The Broad Institute Genome Sequencing Center for Infectious Disease"/>
            <person name="Wu L."/>
            <person name="Ma J."/>
        </authorList>
    </citation>
    <scope>NUCLEOTIDE SEQUENCE [LARGE SCALE GENOMIC DNA]</scope>
    <source>
        <strain evidence="8">JCM 16929</strain>
    </source>
</reference>
<organism evidence="7 8">
    <name type="scientific">Microlunatus ginsengisoli</name>
    <dbReference type="NCBI Taxonomy" id="363863"/>
    <lineage>
        <taxon>Bacteria</taxon>
        <taxon>Bacillati</taxon>
        <taxon>Actinomycetota</taxon>
        <taxon>Actinomycetes</taxon>
        <taxon>Propionibacteriales</taxon>
        <taxon>Propionibacteriaceae</taxon>
        <taxon>Microlunatus</taxon>
    </lineage>
</organism>
<comment type="caution">
    <text evidence="7">The sequence shown here is derived from an EMBL/GenBank/DDBJ whole genome shotgun (WGS) entry which is preliminary data.</text>
</comment>
<sequence length="204" mass="21722">MPKLSAATRDRRRNQILDAARSCIDEHGLEAVSIEMIIARSGLSTGTVYRYFDGKDAVVDAAVVAGTRELLERIQPILELPDPPPPGEFLAQILQAMVARAGPGPVDLTRIAVHGWSHSRSRPALAAAIEAELNQVGDRLTSIVRHWQSSGVLDARADPSAAAELLTTILLGFLARRALLGASDIDAHAAAFALVAQAQVVQPT</sequence>
<evidence type="ECO:0000256" key="2">
    <source>
        <dbReference type="ARBA" id="ARBA00023015"/>
    </source>
</evidence>